<protein>
    <submittedName>
        <fullName evidence="4">PR-1-like protein</fullName>
    </submittedName>
</protein>
<feature type="region of interest" description="Disordered" evidence="1">
    <location>
        <begin position="26"/>
        <end position="57"/>
    </location>
</feature>
<accession>A0A166AWJ8</accession>
<evidence type="ECO:0000313" key="4">
    <source>
        <dbReference type="EMBL" id="KZP12031.1"/>
    </source>
</evidence>
<dbReference type="Gene3D" id="3.40.33.10">
    <property type="entry name" value="CAP"/>
    <property type="match status" value="1"/>
</dbReference>
<proteinExistence type="predicted"/>
<evidence type="ECO:0000256" key="2">
    <source>
        <dbReference type="SAM" id="SignalP"/>
    </source>
</evidence>
<dbReference type="InterPro" id="IPR035940">
    <property type="entry name" value="CAP_sf"/>
</dbReference>
<dbReference type="STRING" id="436010.A0A166AWJ8"/>
<feature type="region of interest" description="Disordered" evidence="1">
    <location>
        <begin position="82"/>
        <end position="139"/>
    </location>
</feature>
<keyword evidence="2" id="KW-0732">Signal</keyword>
<dbReference type="AlphaFoldDB" id="A0A166AWJ8"/>
<dbReference type="OrthoDB" id="337038at2759"/>
<feature type="signal peptide" evidence="2">
    <location>
        <begin position="1"/>
        <end position="24"/>
    </location>
</feature>
<evidence type="ECO:0000259" key="3">
    <source>
        <dbReference type="SMART" id="SM00198"/>
    </source>
</evidence>
<dbReference type="Proteomes" id="UP000076532">
    <property type="component" value="Unassembled WGS sequence"/>
</dbReference>
<gene>
    <name evidence="4" type="ORF">FIBSPDRAFT_870653</name>
</gene>
<feature type="domain" description="SCP" evidence="3">
    <location>
        <begin position="129"/>
        <end position="261"/>
    </location>
</feature>
<dbReference type="SMART" id="SM00198">
    <property type="entry name" value="SCP"/>
    <property type="match status" value="1"/>
</dbReference>
<evidence type="ECO:0000313" key="5">
    <source>
        <dbReference type="Proteomes" id="UP000076532"/>
    </source>
</evidence>
<evidence type="ECO:0000256" key="1">
    <source>
        <dbReference type="SAM" id="MobiDB-lite"/>
    </source>
</evidence>
<dbReference type="Pfam" id="PF00188">
    <property type="entry name" value="CAP"/>
    <property type="match status" value="1"/>
</dbReference>
<dbReference type="PANTHER" id="PTHR10334">
    <property type="entry name" value="CYSTEINE-RICH SECRETORY PROTEIN-RELATED"/>
    <property type="match status" value="1"/>
</dbReference>
<dbReference type="EMBL" id="KV417653">
    <property type="protein sequence ID" value="KZP12031.1"/>
    <property type="molecule type" value="Genomic_DNA"/>
</dbReference>
<feature type="chain" id="PRO_5007870899" evidence="2">
    <location>
        <begin position="25"/>
        <end position="269"/>
    </location>
</feature>
<name>A0A166AWJ8_9AGAM</name>
<dbReference type="PRINTS" id="PR00837">
    <property type="entry name" value="V5TPXLIKE"/>
</dbReference>
<sequence>MAPISMSTLAVSFILLLAVPAAQAGPDGASRPWGSRGCESAHHKWGHGNHSSSLPASASSVAPSIVTSSIFETTSVVSASSSVAASTKPASTKPASASSSVAASTKVTSSSAAPVPTASSPGSNAASSSDSNAYLDGHNSNRTIHGANAVTWNQTLADAAQTWANKCVFQHSGGSLGPWGENLAAGTGDYPIASGILAWTNEVTEYDPANPVASHFTQVVWKSTTQIGCAVAACADGTIFTGYGVTQFYVCEYSPPGNVGGEYAANVQV</sequence>
<organism evidence="4 5">
    <name type="scientific">Athelia psychrophila</name>
    <dbReference type="NCBI Taxonomy" id="1759441"/>
    <lineage>
        <taxon>Eukaryota</taxon>
        <taxon>Fungi</taxon>
        <taxon>Dikarya</taxon>
        <taxon>Basidiomycota</taxon>
        <taxon>Agaricomycotina</taxon>
        <taxon>Agaricomycetes</taxon>
        <taxon>Agaricomycetidae</taxon>
        <taxon>Atheliales</taxon>
        <taxon>Atheliaceae</taxon>
        <taxon>Athelia</taxon>
    </lineage>
</organism>
<dbReference type="InterPro" id="IPR001283">
    <property type="entry name" value="CRISP-related"/>
</dbReference>
<dbReference type="InterPro" id="IPR014044">
    <property type="entry name" value="CAP_dom"/>
</dbReference>
<feature type="compositionally biased region" description="Low complexity" evidence="1">
    <location>
        <begin position="82"/>
        <end position="133"/>
    </location>
</feature>
<dbReference type="SUPFAM" id="SSF55797">
    <property type="entry name" value="PR-1-like"/>
    <property type="match status" value="1"/>
</dbReference>
<reference evidence="4 5" key="1">
    <citation type="journal article" date="2016" name="Mol. Biol. Evol.">
        <title>Comparative Genomics of Early-Diverging Mushroom-Forming Fungi Provides Insights into the Origins of Lignocellulose Decay Capabilities.</title>
        <authorList>
            <person name="Nagy L.G."/>
            <person name="Riley R."/>
            <person name="Tritt A."/>
            <person name="Adam C."/>
            <person name="Daum C."/>
            <person name="Floudas D."/>
            <person name="Sun H."/>
            <person name="Yadav J.S."/>
            <person name="Pangilinan J."/>
            <person name="Larsson K.H."/>
            <person name="Matsuura K."/>
            <person name="Barry K."/>
            <person name="Labutti K."/>
            <person name="Kuo R."/>
            <person name="Ohm R.A."/>
            <person name="Bhattacharya S.S."/>
            <person name="Shirouzu T."/>
            <person name="Yoshinaga Y."/>
            <person name="Martin F.M."/>
            <person name="Grigoriev I.V."/>
            <person name="Hibbett D.S."/>
        </authorList>
    </citation>
    <scope>NUCLEOTIDE SEQUENCE [LARGE SCALE GENOMIC DNA]</scope>
    <source>
        <strain evidence="4 5">CBS 109695</strain>
    </source>
</reference>
<keyword evidence="5" id="KW-1185">Reference proteome</keyword>